<proteinExistence type="predicted"/>
<dbReference type="Proteomes" id="UP001597211">
    <property type="component" value="Unassembled WGS sequence"/>
</dbReference>
<evidence type="ECO:0008006" key="4">
    <source>
        <dbReference type="Google" id="ProtNLM"/>
    </source>
</evidence>
<evidence type="ECO:0000256" key="1">
    <source>
        <dbReference type="SAM" id="MobiDB-lite"/>
    </source>
</evidence>
<feature type="region of interest" description="Disordered" evidence="1">
    <location>
        <begin position="1"/>
        <end position="32"/>
    </location>
</feature>
<evidence type="ECO:0000313" key="3">
    <source>
        <dbReference type="Proteomes" id="UP001597211"/>
    </source>
</evidence>
<comment type="caution">
    <text evidence="2">The sequence shown here is derived from an EMBL/GenBank/DDBJ whole genome shotgun (WGS) entry which is preliminary data.</text>
</comment>
<keyword evidence="3" id="KW-1185">Reference proteome</keyword>
<gene>
    <name evidence="2" type="ORF">ACFQ2Z_13215</name>
</gene>
<name>A0ABW3SDK8_9BACL</name>
<dbReference type="EMBL" id="JBHTKZ010000024">
    <property type="protein sequence ID" value="MFD1182320.1"/>
    <property type="molecule type" value="Genomic_DNA"/>
</dbReference>
<evidence type="ECO:0000313" key="2">
    <source>
        <dbReference type="EMBL" id="MFD1182320.1"/>
    </source>
</evidence>
<organism evidence="2 3">
    <name type="scientific">Paenibacillus timonensis</name>
    <dbReference type="NCBI Taxonomy" id="225915"/>
    <lineage>
        <taxon>Bacteria</taxon>
        <taxon>Bacillati</taxon>
        <taxon>Bacillota</taxon>
        <taxon>Bacilli</taxon>
        <taxon>Bacillales</taxon>
        <taxon>Paenibacillaceae</taxon>
        <taxon>Paenibacillus</taxon>
    </lineage>
</organism>
<reference evidence="3" key="1">
    <citation type="journal article" date="2019" name="Int. J. Syst. Evol. Microbiol.">
        <title>The Global Catalogue of Microorganisms (GCM) 10K type strain sequencing project: providing services to taxonomists for standard genome sequencing and annotation.</title>
        <authorList>
            <consortium name="The Broad Institute Genomics Platform"/>
            <consortium name="The Broad Institute Genome Sequencing Center for Infectious Disease"/>
            <person name="Wu L."/>
            <person name="Ma J."/>
        </authorList>
    </citation>
    <scope>NUCLEOTIDE SEQUENCE [LARGE SCALE GENOMIC DNA]</scope>
    <source>
        <strain evidence="3">CCUG 48216</strain>
    </source>
</reference>
<feature type="compositionally biased region" description="Basic and acidic residues" evidence="1">
    <location>
        <begin position="1"/>
        <end position="12"/>
    </location>
</feature>
<sequence>MKKTMSLDDAARRYAGGHYVKQSMPGPNPERDKMVSDAIAKLKQVRPAAKVRQ</sequence>
<dbReference type="RefSeq" id="WP_240269502.1">
    <property type="nucleotide sequence ID" value="NZ_JAKSXN010000027.1"/>
</dbReference>
<protein>
    <recommendedName>
        <fullName evidence="4">Small, acid-soluble spore protein, alpha/beta type</fullName>
    </recommendedName>
</protein>
<accession>A0ABW3SDK8</accession>